<feature type="compositionally biased region" description="Basic and acidic residues" evidence="1">
    <location>
        <begin position="64"/>
        <end position="75"/>
    </location>
</feature>
<feature type="compositionally biased region" description="Basic residues" evidence="1">
    <location>
        <begin position="45"/>
        <end position="54"/>
    </location>
</feature>
<evidence type="ECO:0000313" key="2">
    <source>
        <dbReference type="EMBL" id="ADI32777.1"/>
    </source>
</evidence>
<evidence type="ECO:0000256" key="1">
    <source>
        <dbReference type="SAM" id="MobiDB-lite"/>
    </source>
</evidence>
<dbReference type="EMBL" id="BT124939">
    <property type="protein sequence ID" value="ADI32777.1"/>
    <property type="molecule type" value="mRNA"/>
</dbReference>
<feature type="region of interest" description="Disordered" evidence="1">
    <location>
        <begin position="1"/>
        <end position="21"/>
    </location>
</feature>
<dbReference type="AlphaFoldDB" id="D6W4N9"/>
<protein>
    <submittedName>
        <fullName evidence="2">MIP22607p</fullName>
    </submittedName>
</protein>
<name>D6W4N9_DROME</name>
<feature type="non-terminal residue" evidence="2">
    <location>
        <position position="1"/>
    </location>
</feature>
<proteinExistence type="evidence at transcript level"/>
<feature type="region of interest" description="Disordered" evidence="1">
    <location>
        <begin position="41"/>
        <end position="75"/>
    </location>
</feature>
<organism evidence="2">
    <name type="scientific">Drosophila melanogaster</name>
    <name type="common">Fruit fly</name>
    <dbReference type="NCBI Taxonomy" id="7227"/>
    <lineage>
        <taxon>Eukaryota</taxon>
        <taxon>Metazoa</taxon>
        <taxon>Ecdysozoa</taxon>
        <taxon>Arthropoda</taxon>
        <taxon>Hexapoda</taxon>
        <taxon>Insecta</taxon>
        <taxon>Pterygota</taxon>
        <taxon>Neoptera</taxon>
        <taxon>Endopterygota</taxon>
        <taxon>Diptera</taxon>
        <taxon>Brachycera</taxon>
        <taxon>Muscomorpha</taxon>
        <taxon>Ephydroidea</taxon>
        <taxon>Drosophilidae</taxon>
        <taxon>Drosophila</taxon>
        <taxon>Sophophora</taxon>
    </lineage>
</organism>
<reference evidence="2" key="1">
    <citation type="submission" date="2010-06" db="EMBL/GenBank/DDBJ databases">
        <authorList>
            <person name="Carlson J."/>
            <person name="Booth B."/>
            <person name="Frise E."/>
            <person name="Sandler J."/>
            <person name="Wan K."/>
            <person name="Yu C."/>
            <person name="Celniker S."/>
        </authorList>
    </citation>
    <scope>NUCLEOTIDE SEQUENCE</scope>
</reference>
<sequence length="75" mass="9107">TPSDATSLLSEKERSTAPRQQQILKRHQDYCAEKFFSSHLDQTTQRRRRRRRLQSSKVWHEKKKVINETKNRKKN</sequence>
<accession>D6W4N9</accession>